<evidence type="ECO:0000256" key="2">
    <source>
        <dbReference type="SAM" id="MobiDB-lite"/>
    </source>
</evidence>
<evidence type="ECO:0000313" key="5">
    <source>
        <dbReference type="EMBL" id="RSH87251.1"/>
    </source>
</evidence>
<dbReference type="EMBL" id="RSCD01000017">
    <property type="protein sequence ID" value="RSH87251.1"/>
    <property type="molecule type" value="Genomic_DNA"/>
</dbReference>
<feature type="compositionally biased region" description="Acidic residues" evidence="2">
    <location>
        <begin position="465"/>
        <end position="474"/>
    </location>
</feature>
<dbReference type="InterPro" id="IPR007946">
    <property type="entry name" value="AAR2"/>
</dbReference>
<dbReference type="CDD" id="cd13778">
    <property type="entry name" value="Aar2_C"/>
    <property type="match status" value="1"/>
</dbReference>
<dbReference type="PANTHER" id="PTHR12689">
    <property type="entry name" value="A1 CISTRON SPLICING FACTOR AAR2-RELATED"/>
    <property type="match status" value="1"/>
</dbReference>
<feature type="region of interest" description="Disordered" evidence="2">
    <location>
        <begin position="461"/>
        <end position="482"/>
    </location>
</feature>
<dbReference type="InterPro" id="IPR033647">
    <property type="entry name" value="Aar2_N"/>
</dbReference>
<feature type="region of interest" description="Disordered" evidence="2">
    <location>
        <begin position="59"/>
        <end position="78"/>
    </location>
</feature>
<evidence type="ECO:0000259" key="4">
    <source>
        <dbReference type="Pfam" id="PF20981"/>
    </source>
</evidence>
<feature type="compositionally biased region" description="Low complexity" evidence="2">
    <location>
        <begin position="121"/>
        <end position="140"/>
    </location>
</feature>
<feature type="region of interest" description="Disordered" evidence="2">
    <location>
        <begin position="199"/>
        <end position="234"/>
    </location>
</feature>
<proteinExistence type="inferred from homology"/>
<dbReference type="InterPro" id="IPR038516">
    <property type="entry name" value="AAR2_N_sf"/>
</dbReference>
<evidence type="ECO:0000313" key="6">
    <source>
        <dbReference type="Proteomes" id="UP000279259"/>
    </source>
</evidence>
<keyword evidence="6" id="KW-1185">Reference proteome</keyword>
<accession>A0A427Y838</accession>
<comment type="caution">
    <text evidence="5">The sequence shown here is derived from an EMBL/GenBank/DDBJ whole genome shotgun (WGS) entry which is preliminary data.</text>
</comment>
<feature type="compositionally biased region" description="Low complexity" evidence="2">
    <location>
        <begin position="336"/>
        <end position="356"/>
    </location>
</feature>
<dbReference type="InterPro" id="IPR038514">
    <property type="entry name" value="AAR2_C_sf"/>
</dbReference>
<feature type="domain" description="AAR2 C-terminal" evidence="3">
    <location>
        <begin position="244"/>
        <end position="456"/>
    </location>
</feature>
<dbReference type="InterPro" id="IPR033648">
    <property type="entry name" value="AAR2_C"/>
</dbReference>
<dbReference type="OrthoDB" id="201752at2759"/>
<gene>
    <name evidence="5" type="ORF">EHS25_003160</name>
</gene>
<dbReference type="PANTHER" id="PTHR12689:SF4">
    <property type="entry name" value="PROTEIN AAR2 HOMOLOG"/>
    <property type="match status" value="1"/>
</dbReference>
<feature type="compositionally biased region" description="Low complexity" evidence="2">
    <location>
        <begin position="59"/>
        <end position="70"/>
    </location>
</feature>
<dbReference type="STRING" id="1890683.A0A427Y838"/>
<dbReference type="Proteomes" id="UP000279259">
    <property type="component" value="Unassembled WGS sequence"/>
</dbReference>
<dbReference type="GO" id="GO:0000244">
    <property type="term" value="P:spliceosomal tri-snRNP complex assembly"/>
    <property type="evidence" value="ECO:0007669"/>
    <property type="project" value="TreeGrafter"/>
</dbReference>
<comment type="similarity">
    <text evidence="1">Belongs to the AAR2 family.</text>
</comment>
<feature type="region of interest" description="Disordered" evidence="2">
    <location>
        <begin position="335"/>
        <end position="368"/>
    </location>
</feature>
<feature type="domain" description="AAR2 N-terminal" evidence="4">
    <location>
        <begin position="16"/>
        <end position="179"/>
    </location>
</feature>
<feature type="compositionally biased region" description="Gly residues" evidence="2">
    <location>
        <begin position="217"/>
        <end position="227"/>
    </location>
</feature>
<evidence type="ECO:0000259" key="3">
    <source>
        <dbReference type="Pfam" id="PF05282"/>
    </source>
</evidence>
<sequence length="482" mass="51272">MDNLSPDQAQALWDAGGFLVLTDLPPGSEFGVDGTFHLTRRLSGIKFVPPGLHMITWSASPSAGQSSQSSNTDDTVSGDHAKLVAAGPAAIPIRSALLRIWNPRERVILSYDRQTESVPLPASSPSSISSSSSEEPAQAISEDHLRTLDPEMAAYPWDGFPRWNGLTNLITRDVLSGVLGNGRVDAMTPVEGEMDEAAGKGATRSAVPQVGTTEAGGTEGGGGGDGGAETASALAHTEERPMKFAQFELKRSWAEGAVGEQVTKWSRDKSWLLGHVVTEQLEGDATVLVAQLQLAFVLLLYLSSWSALQAYKRVLTLLCQSPSFLTSPAEFLHPNSDTSTKAPTTPSTANTSTQASGLRLARSSPSPTSSQQLVVKTYMSLLEVLSAQLGALPAGAFETELPEMDVFYLDQLESLRKGLVGGMESSIPWSDEDKEGVRAAWGGLGAVARKEWGWDLGELQGAAEASDEEEEEGEYAPVVVEM</sequence>
<feature type="region of interest" description="Disordered" evidence="2">
    <location>
        <begin position="115"/>
        <end position="140"/>
    </location>
</feature>
<protein>
    <recommendedName>
        <fullName evidence="7">A1 cistron-splicing factor</fullName>
    </recommendedName>
</protein>
<dbReference type="Gene3D" id="1.25.40.550">
    <property type="entry name" value="Aar2, C-terminal domain-like"/>
    <property type="match status" value="1"/>
</dbReference>
<dbReference type="Gene3D" id="2.60.34.20">
    <property type="match status" value="1"/>
</dbReference>
<name>A0A427Y838_9TREE</name>
<dbReference type="AlphaFoldDB" id="A0A427Y838"/>
<evidence type="ECO:0000256" key="1">
    <source>
        <dbReference type="ARBA" id="ARBA00006281"/>
    </source>
</evidence>
<dbReference type="Pfam" id="PF05282">
    <property type="entry name" value="AAR2"/>
    <property type="match status" value="1"/>
</dbReference>
<reference evidence="5 6" key="1">
    <citation type="submission" date="2018-11" db="EMBL/GenBank/DDBJ databases">
        <title>Genome sequence of Saitozyma podzolica DSM 27192.</title>
        <authorList>
            <person name="Aliyu H."/>
            <person name="Gorte O."/>
            <person name="Ochsenreither K."/>
        </authorList>
    </citation>
    <scope>NUCLEOTIDE SEQUENCE [LARGE SCALE GENOMIC DNA]</scope>
    <source>
        <strain evidence="5 6">DSM 27192</strain>
    </source>
</reference>
<dbReference type="Pfam" id="PF20981">
    <property type="entry name" value="AAR2_1st"/>
    <property type="match status" value="1"/>
</dbReference>
<dbReference type="CDD" id="cd13777">
    <property type="entry name" value="Aar2_N"/>
    <property type="match status" value="1"/>
</dbReference>
<evidence type="ECO:0008006" key="7">
    <source>
        <dbReference type="Google" id="ProtNLM"/>
    </source>
</evidence>
<organism evidence="5 6">
    <name type="scientific">Saitozyma podzolica</name>
    <dbReference type="NCBI Taxonomy" id="1890683"/>
    <lineage>
        <taxon>Eukaryota</taxon>
        <taxon>Fungi</taxon>
        <taxon>Dikarya</taxon>
        <taxon>Basidiomycota</taxon>
        <taxon>Agaricomycotina</taxon>
        <taxon>Tremellomycetes</taxon>
        <taxon>Tremellales</taxon>
        <taxon>Trimorphomycetaceae</taxon>
        <taxon>Saitozyma</taxon>
    </lineage>
</organism>